<evidence type="ECO:0000256" key="2">
    <source>
        <dbReference type="ARBA" id="ARBA00022723"/>
    </source>
</evidence>
<dbReference type="GeneID" id="37066908"/>
<feature type="signal peptide" evidence="5">
    <location>
        <begin position="1"/>
        <end position="19"/>
    </location>
</feature>
<dbReference type="InterPro" id="IPR033138">
    <property type="entry name" value="Cu_oxidase_CS"/>
</dbReference>
<dbReference type="PANTHER" id="PTHR11709:SF145">
    <property type="entry name" value="LCC1"/>
    <property type="match status" value="1"/>
</dbReference>
<feature type="domain" description="Plastocyanin-like" evidence="8">
    <location>
        <begin position="76"/>
        <end position="190"/>
    </location>
</feature>
<dbReference type="Pfam" id="PF00394">
    <property type="entry name" value="Cu-oxidase"/>
    <property type="match status" value="1"/>
</dbReference>
<evidence type="ECO:0000259" key="7">
    <source>
        <dbReference type="Pfam" id="PF07731"/>
    </source>
</evidence>
<dbReference type="InterPro" id="IPR011706">
    <property type="entry name" value="Cu-oxidase_C"/>
</dbReference>
<evidence type="ECO:0000259" key="8">
    <source>
        <dbReference type="Pfam" id="PF07732"/>
    </source>
</evidence>
<dbReference type="PROSITE" id="PS00080">
    <property type="entry name" value="MULTICOPPER_OXIDASE2"/>
    <property type="match status" value="1"/>
</dbReference>
<organism evidence="9 10">
    <name type="scientific">Aspergillus heteromorphus CBS 117.55</name>
    <dbReference type="NCBI Taxonomy" id="1448321"/>
    <lineage>
        <taxon>Eukaryota</taxon>
        <taxon>Fungi</taxon>
        <taxon>Dikarya</taxon>
        <taxon>Ascomycota</taxon>
        <taxon>Pezizomycotina</taxon>
        <taxon>Eurotiomycetes</taxon>
        <taxon>Eurotiomycetidae</taxon>
        <taxon>Eurotiales</taxon>
        <taxon>Aspergillaceae</taxon>
        <taxon>Aspergillus</taxon>
        <taxon>Aspergillus subgen. Circumdati</taxon>
    </lineage>
</organism>
<dbReference type="PROSITE" id="PS00079">
    <property type="entry name" value="MULTICOPPER_OXIDASE1"/>
    <property type="match status" value="1"/>
</dbReference>
<dbReference type="Gene3D" id="2.60.40.420">
    <property type="entry name" value="Cupredoxins - blue copper proteins"/>
    <property type="match status" value="3"/>
</dbReference>
<reference evidence="9 10" key="1">
    <citation type="submission" date="2016-12" db="EMBL/GenBank/DDBJ databases">
        <title>The genomes of Aspergillus section Nigri reveals drivers in fungal speciation.</title>
        <authorList>
            <consortium name="DOE Joint Genome Institute"/>
            <person name="Vesth T.C."/>
            <person name="Nybo J."/>
            <person name="Theobald S."/>
            <person name="Brandl J."/>
            <person name="Frisvad J.C."/>
            <person name="Nielsen K.F."/>
            <person name="Lyhne E.K."/>
            <person name="Kogle M.E."/>
            <person name="Kuo A."/>
            <person name="Riley R."/>
            <person name="Clum A."/>
            <person name="Nolan M."/>
            <person name="Lipzen A."/>
            <person name="Salamov A."/>
            <person name="Henrissat B."/>
            <person name="Wiebenga A."/>
            <person name="De Vries R.P."/>
            <person name="Grigoriev I.V."/>
            <person name="Mortensen U.H."/>
            <person name="Andersen M.R."/>
            <person name="Baker S.E."/>
        </authorList>
    </citation>
    <scope>NUCLEOTIDE SEQUENCE [LARGE SCALE GENOMIC DNA]</scope>
    <source>
        <strain evidence="9 10">CBS 117.55</strain>
    </source>
</reference>
<keyword evidence="2" id="KW-0479">Metal-binding</keyword>
<dbReference type="FunFam" id="2.60.40.420:FF:000045">
    <property type="entry name" value="Laccase 2"/>
    <property type="match status" value="1"/>
</dbReference>
<dbReference type="EMBL" id="MSFL01000005">
    <property type="protein sequence ID" value="PWY88379.1"/>
    <property type="molecule type" value="Genomic_DNA"/>
</dbReference>
<evidence type="ECO:0000256" key="3">
    <source>
        <dbReference type="ARBA" id="ARBA00023002"/>
    </source>
</evidence>
<dbReference type="CDD" id="cd13854">
    <property type="entry name" value="CuRO_1_MaLCC_like"/>
    <property type="match status" value="1"/>
</dbReference>
<dbReference type="SUPFAM" id="SSF49503">
    <property type="entry name" value="Cupredoxins"/>
    <property type="match status" value="3"/>
</dbReference>
<keyword evidence="5" id="KW-0732">Signal</keyword>
<evidence type="ECO:0000313" key="9">
    <source>
        <dbReference type="EMBL" id="PWY88379.1"/>
    </source>
</evidence>
<dbReference type="InterPro" id="IPR045087">
    <property type="entry name" value="Cu-oxidase_fam"/>
</dbReference>
<comment type="similarity">
    <text evidence="1">Belongs to the multicopper oxidase family.</text>
</comment>
<dbReference type="OrthoDB" id="2121828at2759"/>
<evidence type="ECO:0000313" key="10">
    <source>
        <dbReference type="Proteomes" id="UP000247233"/>
    </source>
</evidence>
<evidence type="ECO:0000256" key="1">
    <source>
        <dbReference type="ARBA" id="ARBA00010609"/>
    </source>
</evidence>
<keyword evidence="3" id="KW-0560">Oxidoreductase</keyword>
<dbReference type="GO" id="GO:0016491">
    <property type="term" value="F:oxidoreductase activity"/>
    <property type="evidence" value="ECO:0007669"/>
    <property type="project" value="UniProtKB-KW"/>
</dbReference>
<dbReference type="InterPro" id="IPR002355">
    <property type="entry name" value="Cu_oxidase_Cu_BS"/>
</dbReference>
<feature type="domain" description="Plastocyanin-like" evidence="6">
    <location>
        <begin position="203"/>
        <end position="345"/>
    </location>
</feature>
<dbReference type="GO" id="GO:0005507">
    <property type="term" value="F:copper ion binding"/>
    <property type="evidence" value="ECO:0007669"/>
    <property type="project" value="InterPro"/>
</dbReference>
<feature type="domain" description="Plastocyanin-like" evidence="7">
    <location>
        <begin position="442"/>
        <end position="555"/>
    </location>
</feature>
<dbReference type="VEuPathDB" id="FungiDB:BO70DRAFT_369264"/>
<keyword evidence="4" id="KW-0186">Copper</keyword>
<dbReference type="PANTHER" id="PTHR11709">
    <property type="entry name" value="MULTI-COPPER OXIDASE"/>
    <property type="match status" value="1"/>
</dbReference>
<dbReference type="Pfam" id="PF07731">
    <property type="entry name" value="Cu-oxidase_2"/>
    <property type="match status" value="1"/>
</dbReference>
<dbReference type="RefSeq" id="XP_025401915.1">
    <property type="nucleotide sequence ID" value="XM_025544671.1"/>
</dbReference>
<evidence type="ECO:0000259" key="6">
    <source>
        <dbReference type="Pfam" id="PF00394"/>
    </source>
</evidence>
<feature type="chain" id="PRO_5016394254" evidence="5">
    <location>
        <begin position="20"/>
        <end position="590"/>
    </location>
</feature>
<dbReference type="AlphaFoldDB" id="A0A317WPM5"/>
<sequence>MSWLLEVWALTTALAAALSQYSTNGQSKWGTLPSPNLPKFLDNCSLVDDTPWGDTVPGGEPPNTGVIRYYDFSITRAYKSPDGFNKSVILINDQFPGPLIEANWGDMIQVTVTNNIDSEDEGTTLHWHGLSQKKSPWYDGVPGYTQCPIAPGSTFTYTFQADQFGSSWYHSHYSAQYNDGLYGPMIIYGPVQPSVDYDFDLGPVMISDYYHDNYYDTLVQGFKKPPIIVPLDNNLINGKGFYDCNQTASGDCLPGAGLSKFQIESGKKYRLRFINTGSLANQKVSLDNHEMTIIANDFVPVEPYTTNVVTLGAGQRTDVIVEATGSATDAVWLRAEIDMLCLNESTTYDTALAAVYYQSANTSSVPQTTGTSWESNHCRNDPLEDTVPYYPIAPPATPSTVDTVNITLGYNATGYILFFVDGSSFRADYNEPVLFLANQNVSQVYPTERNVYDFGNNTSVRMILTNTFAMQHPMHLHGHNFWVLAEGTGTWNGTITNPSNPQRRDTQILQAGSTDEPSYLVLEWELDNPGVWPLHCHMSNHASAGLVLSILEQPDSIATEMNIPAVMQQTCVDWDKFSHTNYVDQIDSGV</sequence>
<dbReference type="STRING" id="1448321.A0A317WPM5"/>
<name>A0A317WPM5_9EURO</name>
<dbReference type="InterPro" id="IPR001117">
    <property type="entry name" value="Cu-oxidase_2nd"/>
</dbReference>
<dbReference type="CDD" id="cd13880">
    <property type="entry name" value="CuRO_2_MaLCC_like"/>
    <property type="match status" value="1"/>
</dbReference>
<comment type="caution">
    <text evidence="9">The sequence shown here is derived from an EMBL/GenBank/DDBJ whole genome shotgun (WGS) entry which is preliminary data.</text>
</comment>
<evidence type="ECO:0000256" key="4">
    <source>
        <dbReference type="ARBA" id="ARBA00023008"/>
    </source>
</evidence>
<dbReference type="CDD" id="cd13901">
    <property type="entry name" value="CuRO_3_MaLCC_like"/>
    <property type="match status" value="1"/>
</dbReference>
<gene>
    <name evidence="9" type="ORF">BO70DRAFT_369264</name>
</gene>
<dbReference type="InterPro" id="IPR008972">
    <property type="entry name" value="Cupredoxin"/>
</dbReference>
<proteinExistence type="inferred from homology"/>
<dbReference type="FunFam" id="2.60.40.420:FF:000021">
    <property type="entry name" value="Extracellular dihydrogeodin oxidase/laccase"/>
    <property type="match status" value="1"/>
</dbReference>
<dbReference type="Pfam" id="PF07732">
    <property type="entry name" value="Cu-oxidase_3"/>
    <property type="match status" value="1"/>
</dbReference>
<dbReference type="Proteomes" id="UP000247233">
    <property type="component" value="Unassembled WGS sequence"/>
</dbReference>
<evidence type="ECO:0000256" key="5">
    <source>
        <dbReference type="SAM" id="SignalP"/>
    </source>
</evidence>
<protein>
    <submittedName>
        <fullName evidence="9">Extracellular dihydrogeodin oxidase/laccase-like protein</fullName>
    </submittedName>
</protein>
<dbReference type="InterPro" id="IPR011707">
    <property type="entry name" value="Cu-oxidase-like_N"/>
</dbReference>
<accession>A0A317WPM5</accession>
<keyword evidence="10" id="KW-1185">Reference proteome</keyword>